<comment type="caution">
    <text evidence="1">The sequence shown here is derived from an EMBL/GenBank/DDBJ whole genome shotgun (WGS) entry which is preliminary data.</text>
</comment>
<sequence>MLRVLGVHGIGAHRYHRRTGSAKEAADALATDWFQHLGTAMPANSTVDLRAAYYAHHLHPDDGHSIDEDPATLDPAEQRLLTGWIELLDPELTSLPPEDRLERAGNWLVRSHGPGTRLFALTFCRELHAYLGAREAARQAVADAIAGLKPHVVVAHSLGSVVAYETLWAHQDHDVDLFVTLGSPLAMPGVVFDRLEPGGCHARPPQVRRWIDIADPDDIVAVPSRGVARRFDGVEHVPVTTFMWEFQTPGAYLRSADVAGVIFTAGSLT</sequence>
<dbReference type="EMBL" id="BNAV01000019">
    <property type="protein sequence ID" value="GHF86086.1"/>
    <property type="molecule type" value="Genomic_DNA"/>
</dbReference>
<reference evidence="1" key="1">
    <citation type="journal article" date="2014" name="Int. J. Syst. Evol. Microbiol.">
        <title>Complete genome sequence of Corynebacterium casei LMG S-19264T (=DSM 44701T), isolated from a smear-ripened cheese.</title>
        <authorList>
            <consortium name="US DOE Joint Genome Institute (JGI-PGF)"/>
            <person name="Walter F."/>
            <person name="Albersmeier A."/>
            <person name="Kalinowski J."/>
            <person name="Ruckert C."/>
        </authorList>
    </citation>
    <scope>NUCLEOTIDE SEQUENCE</scope>
    <source>
        <strain evidence="1">CGMCC 4.7679</strain>
    </source>
</reference>
<dbReference type="SUPFAM" id="SSF53474">
    <property type="entry name" value="alpha/beta-Hydrolases"/>
    <property type="match status" value="1"/>
</dbReference>
<dbReference type="InterPro" id="IPR029058">
    <property type="entry name" value="AB_hydrolase_fold"/>
</dbReference>
<dbReference type="OrthoDB" id="3483116at2"/>
<reference evidence="1" key="2">
    <citation type="submission" date="2020-09" db="EMBL/GenBank/DDBJ databases">
        <authorList>
            <person name="Sun Q."/>
            <person name="Zhou Y."/>
        </authorList>
    </citation>
    <scope>NUCLEOTIDE SEQUENCE</scope>
    <source>
        <strain evidence="1">CGMCC 4.7679</strain>
    </source>
</reference>
<dbReference type="Gene3D" id="3.40.50.1820">
    <property type="entry name" value="alpha/beta hydrolase"/>
    <property type="match status" value="1"/>
</dbReference>
<evidence type="ECO:0008006" key="3">
    <source>
        <dbReference type="Google" id="ProtNLM"/>
    </source>
</evidence>
<protein>
    <recommendedName>
        <fullName evidence="3">Serine peptidase</fullName>
    </recommendedName>
</protein>
<name>A0A8H9MFV7_9PSEU</name>
<keyword evidence="2" id="KW-1185">Reference proteome</keyword>
<evidence type="ECO:0000313" key="1">
    <source>
        <dbReference type="EMBL" id="GHF86086.1"/>
    </source>
</evidence>
<dbReference type="Proteomes" id="UP000658656">
    <property type="component" value="Unassembled WGS sequence"/>
</dbReference>
<dbReference type="AlphaFoldDB" id="A0A8H9MFV7"/>
<evidence type="ECO:0000313" key="2">
    <source>
        <dbReference type="Proteomes" id="UP000658656"/>
    </source>
</evidence>
<proteinExistence type="predicted"/>
<gene>
    <name evidence="1" type="ORF">GCM10017566_69960</name>
</gene>
<accession>A0A8H9MFV7</accession>
<dbReference type="RefSeq" id="WP_145938515.1">
    <property type="nucleotide sequence ID" value="NZ_BNAV01000019.1"/>
</dbReference>
<organism evidence="1 2">
    <name type="scientific">Amycolatopsis bartoniae</name>
    <dbReference type="NCBI Taxonomy" id="941986"/>
    <lineage>
        <taxon>Bacteria</taxon>
        <taxon>Bacillati</taxon>
        <taxon>Actinomycetota</taxon>
        <taxon>Actinomycetes</taxon>
        <taxon>Pseudonocardiales</taxon>
        <taxon>Pseudonocardiaceae</taxon>
        <taxon>Amycolatopsis</taxon>
    </lineage>
</organism>